<dbReference type="GO" id="GO:0006154">
    <property type="term" value="P:adenosine catabolic process"/>
    <property type="evidence" value="ECO:0007669"/>
    <property type="project" value="TreeGrafter"/>
</dbReference>
<evidence type="ECO:0000256" key="7">
    <source>
        <dbReference type="ARBA" id="ARBA00022729"/>
    </source>
</evidence>
<dbReference type="EC" id="3.5.4.4" evidence="4"/>
<keyword evidence="5" id="KW-0964">Secreted</keyword>
<protein>
    <recommendedName>
        <fullName evidence="4">adenosine deaminase</fullName>
        <ecNumber evidence="4">3.5.4.4</ecNumber>
    </recommendedName>
</protein>
<gene>
    <name evidence="11" type="ORF">PPNO1_LOCUS9354</name>
</gene>
<evidence type="ECO:0000256" key="6">
    <source>
        <dbReference type="ARBA" id="ARBA00022723"/>
    </source>
</evidence>
<comment type="cofactor">
    <cofactor evidence="1">
        <name>Zn(2+)</name>
        <dbReference type="ChEBI" id="CHEBI:29105"/>
    </cofactor>
</comment>
<keyword evidence="12" id="KW-1185">Reference proteome</keyword>
<dbReference type="InterPro" id="IPR006330">
    <property type="entry name" value="Ado/ade_deaminase"/>
</dbReference>
<dbReference type="Pfam" id="PF00962">
    <property type="entry name" value="A_deaminase"/>
    <property type="match status" value="1"/>
</dbReference>
<evidence type="ECO:0000313" key="11">
    <source>
        <dbReference type="EMBL" id="CAI4219808.1"/>
    </source>
</evidence>
<organism evidence="11 12">
    <name type="scientific">Parascedosporium putredinis</name>
    <dbReference type="NCBI Taxonomy" id="1442378"/>
    <lineage>
        <taxon>Eukaryota</taxon>
        <taxon>Fungi</taxon>
        <taxon>Dikarya</taxon>
        <taxon>Ascomycota</taxon>
        <taxon>Pezizomycotina</taxon>
        <taxon>Sordariomycetes</taxon>
        <taxon>Hypocreomycetidae</taxon>
        <taxon>Microascales</taxon>
        <taxon>Microascaceae</taxon>
        <taxon>Parascedosporium</taxon>
    </lineage>
</organism>
<evidence type="ECO:0000259" key="10">
    <source>
        <dbReference type="Pfam" id="PF00962"/>
    </source>
</evidence>
<dbReference type="PANTHER" id="PTHR11409:SF39">
    <property type="entry name" value="ADENOSINE DEAMINASE 2"/>
    <property type="match status" value="1"/>
</dbReference>
<dbReference type="OrthoDB" id="7202371at2759"/>
<dbReference type="GO" id="GO:0046103">
    <property type="term" value="P:inosine biosynthetic process"/>
    <property type="evidence" value="ECO:0007669"/>
    <property type="project" value="TreeGrafter"/>
</dbReference>
<dbReference type="FunFam" id="3.20.20.140:FF:000017">
    <property type="entry name" value="Adenosine deaminase 2"/>
    <property type="match status" value="1"/>
</dbReference>
<dbReference type="SUPFAM" id="SSF51556">
    <property type="entry name" value="Metallo-dependent hydrolases"/>
    <property type="match status" value="1"/>
</dbReference>
<keyword evidence="6" id="KW-0479">Metal-binding</keyword>
<reference evidence="11" key="1">
    <citation type="submission" date="2022-11" db="EMBL/GenBank/DDBJ databases">
        <authorList>
            <person name="Scott C."/>
            <person name="Bruce N."/>
        </authorList>
    </citation>
    <scope>NUCLEOTIDE SEQUENCE</scope>
</reference>
<dbReference type="EMBL" id="CALLCH030000020">
    <property type="protein sequence ID" value="CAI4219808.1"/>
    <property type="molecule type" value="Genomic_DNA"/>
</dbReference>
<sequence length="539" mass="60922">MHVQGDVERAISSIHKLKAAWVLEEQERRHDHAFKSSLLPVERQAAGILRRLCRDIKIGDQITQENGNTSAFRTDMPFFEARELMEKSSLWPVLSKMPKGCLLHAHGDAMLDPEWIITQALEIPGYYASSPITLNPYDDETPAPIQFGYAPDSPSLKSQNIWSSAYIPHTPVPLTSIAAYHPSSVVGFKRWAKAQMSLTPRECRVFNEGQDAIWNKFASCFIVSNGLFYTEPVFRRCIREILRNLHANGIRYVELRLSISPNFHYLNMFECFNQELNAHMSSPMGRGFWGARIIWISLRSDPNDHILGEMRSCIDCKKRYPNLLAGFDLVGHEDKGRSLEELTPLCLWFQKQCEAGGLHIPFFFHAGECLGDGDSTDWNLASAVLLKSRRIGHAFSLYKHPVLLEKVKQNQILIESCPISNQILRLTPWPATHTLPGLLSHGVAVSINNDDPGVLGHGECGLTHDLFQVLASFDNVGLGGLADMVQNSILWAAFDDQNHEDWVRDINMNGRLSGTKSERVAVWRQECTAWCQWVVDNYS</sequence>
<evidence type="ECO:0000256" key="9">
    <source>
        <dbReference type="ARBA" id="ARBA00047764"/>
    </source>
</evidence>
<dbReference type="AlphaFoldDB" id="A0A9P1MGF5"/>
<keyword evidence="8" id="KW-0378">Hydrolase</keyword>
<accession>A0A9P1MGF5</accession>
<evidence type="ECO:0000256" key="5">
    <source>
        <dbReference type="ARBA" id="ARBA00022525"/>
    </source>
</evidence>
<evidence type="ECO:0000313" key="12">
    <source>
        <dbReference type="Proteomes" id="UP000838763"/>
    </source>
</evidence>
<comment type="subcellular location">
    <subcellularLocation>
        <location evidence="2">Secreted</location>
    </subcellularLocation>
</comment>
<comment type="catalytic activity">
    <reaction evidence="9">
        <text>adenosine + H2O + H(+) = inosine + NH4(+)</text>
        <dbReference type="Rhea" id="RHEA:24408"/>
        <dbReference type="ChEBI" id="CHEBI:15377"/>
        <dbReference type="ChEBI" id="CHEBI:15378"/>
        <dbReference type="ChEBI" id="CHEBI:16335"/>
        <dbReference type="ChEBI" id="CHEBI:17596"/>
        <dbReference type="ChEBI" id="CHEBI:28938"/>
        <dbReference type="EC" id="3.5.4.4"/>
    </reaction>
</comment>
<proteinExistence type="inferred from homology"/>
<dbReference type="InterPro" id="IPR001365">
    <property type="entry name" value="A_deaminase_dom"/>
</dbReference>
<evidence type="ECO:0000256" key="1">
    <source>
        <dbReference type="ARBA" id="ARBA00001947"/>
    </source>
</evidence>
<dbReference type="GO" id="GO:0005576">
    <property type="term" value="C:extracellular region"/>
    <property type="evidence" value="ECO:0007669"/>
    <property type="project" value="UniProtKB-SubCell"/>
</dbReference>
<evidence type="ECO:0000256" key="2">
    <source>
        <dbReference type="ARBA" id="ARBA00004613"/>
    </source>
</evidence>
<dbReference type="InterPro" id="IPR032466">
    <property type="entry name" value="Metal_Hydrolase"/>
</dbReference>
<dbReference type="PANTHER" id="PTHR11409">
    <property type="entry name" value="ADENOSINE DEAMINASE"/>
    <property type="match status" value="1"/>
</dbReference>
<name>A0A9P1MGF5_9PEZI</name>
<evidence type="ECO:0000256" key="8">
    <source>
        <dbReference type="ARBA" id="ARBA00022801"/>
    </source>
</evidence>
<dbReference type="Gene3D" id="3.20.20.140">
    <property type="entry name" value="Metal-dependent hydrolases"/>
    <property type="match status" value="1"/>
</dbReference>
<keyword evidence="7" id="KW-0732">Signal</keyword>
<dbReference type="GO" id="GO:0004000">
    <property type="term" value="F:adenosine deaminase activity"/>
    <property type="evidence" value="ECO:0007669"/>
    <property type="project" value="TreeGrafter"/>
</dbReference>
<evidence type="ECO:0000256" key="4">
    <source>
        <dbReference type="ARBA" id="ARBA00012784"/>
    </source>
</evidence>
<dbReference type="GO" id="GO:0046872">
    <property type="term" value="F:metal ion binding"/>
    <property type="evidence" value="ECO:0007669"/>
    <property type="project" value="UniProtKB-KW"/>
</dbReference>
<evidence type="ECO:0000256" key="3">
    <source>
        <dbReference type="ARBA" id="ARBA00006083"/>
    </source>
</evidence>
<dbReference type="Proteomes" id="UP000838763">
    <property type="component" value="Unassembled WGS sequence"/>
</dbReference>
<comment type="similarity">
    <text evidence="3">Belongs to the metallo-dependent hydrolases superfamily. Adenosine and AMP deaminases family. ADGF subfamily.</text>
</comment>
<comment type="caution">
    <text evidence="11">The sequence shown here is derived from an EMBL/GenBank/DDBJ whole genome shotgun (WGS) entry which is preliminary data.</text>
</comment>
<feature type="domain" description="Adenosine deaminase" evidence="10">
    <location>
        <begin position="213"/>
        <end position="500"/>
    </location>
</feature>